<keyword evidence="2" id="KW-1133">Transmembrane helix</keyword>
<organism evidence="3 4">
    <name type="scientific">Actinopolyspora biskrensis</name>
    <dbReference type="NCBI Taxonomy" id="1470178"/>
    <lineage>
        <taxon>Bacteria</taxon>
        <taxon>Bacillati</taxon>
        <taxon>Actinomycetota</taxon>
        <taxon>Actinomycetes</taxon>
        <taxon>Actinopolysporales</taxon>
        <taxon>Actinopolysporaceae</taxon>
        <taxon>Actinopolyspora</taxon>
    </lineage>
</organism>
<evidence type="ECO:0000256" key="1">
    <source>
        <dbReference type="SAM" id="MobiDB-lite"/>
    </source>
</evidence>
<protein>
    <submittedName>
        <fullName evidence="3">Uncharacterized protein</fullName>
    </submittedName>
</protein>
<feature type="region of interest" description="Disordered" evidence="1">
    <location>
        <begin position="39"/>
        <end position="64"/>
    </location>
</feature>
<comment type="caution">
    <text evidence="3">The sequence shown here is derived from an EMBL/GenBank/DDBJ whole genome shotgun (WGS) entry which is preliminary data.</text>
</comment>
<feature type="compositionally biased region" description="Basic and acidic residues" evidence="1">
    <location>
        <begin position="181"/>
        <end position="191"/>
    </location>
</feature>
<gene>
    <name evidence="3" type="ORF">FHR84_001972</name>
</gene>
<evidence type="ECO:0000313" key="4">
    <source>
        <dbReference type="Proteomes" id="UP000548304"/>
    </source>
</evidence>
<dbReference type="EMBL" id="JACBYW010000003">
    <property type="protein sequence ID" value="NYH78647.1"/>
    <property type="molecule type" value="Genomic_DNA"/>
</dbReference>
<dbReference type="Proteomes" id="UP000548304">
    <property type="component" value="Unassembled WGS sequence"/>
</dbReference>
<reference evidence="3 4" key="1">
    <citation type="submission" date="2020-07" db="EMBL/GenBank/DDBJ databases">
        <title>Genomic Encyclopedia of Type Strains, Phase III (KMG-III): the genomes of soil and plant-associated and newly described type strains.</title>
        <authorList>
            <person name="Whitman W."/>
        </authorList>
    </citation>
    <scope>NUCLEOTIDE SEQUENCE [LARGE SCALE GENOMIC DNA]</scope>
    <source>
        <strain evidence="3 4">CECT 8576</strain>
    </source>
</reference>
<feature type="region of interest" description="Disordered" evidence="1">
    <location>
        <begin position="241"/>
        <end position="458"/>
    </location>
</feature>
<feature type="compositionally biased region" description="Basic and acidic residues" evidence="1">
    <location>
        <begin position="141"/>
        <end position="154"/>
    </location>
</feature>
<sequence length="492" mass="52806">MTWLFTQVWLWSFAGFLCGVGLTWLLFVRPAHRQLTELRERQRAAGPDTTGPVGEAEDAFPREESDTAVWDLLDVDSANEAEEVGPAGDRPFRVPSTAERGAGEHAAEGTSFEQPSTSSSGGGRGRWMEVAAGDFGGQAFSDERSGAEPTRVEQEFEPTAAEWQPVQETPETVSGVPVEDAELRLERDRETNPGISRASVNTEERSEPPTAPAELSPGGEFSAPHRENTWFAAADFDMYDTDSVEQRQHESPGVDATPRWSDSGASAPEAGPADGESTETLAVREPEESEGELTGRLRSLFEPLAAPGIEPDREGVELPPRNPAAEEGAPPEEAERPPGRGGAEPSGAAEHEGAAGSAGEPGEAEELPRRVPGNTSRPGTPPSARPVMMGRVLDPPEDAAVHPATGGGPASEPAGEENSSAAGDRPQEWYPDEQLPDQERPDESYTVKGQLASRQYHTPDSPYFEHVVAEVWFRNAADAEQAGFEPWDSQSE</sequence>
<evidence type="ECO:0000313" key="3">
    <source>
        <dbReference type="EMBL" id="NYH78647.1"/>
    </source>
</evidence>
<keyword evidence="2" id="KW-0812">Transmembrane</keyword>
<keyword evidence="4" id="KW-1185">Reference proteome</keyword>
<keyword evidence="2" id="KW-0472">Membrane</keyword>
<dbReference type="AlphaFoldDB" id="A0A852Z866"/>
<feature type="compositionally biased region" description="Low complexity" evidence="1">
    <location>
        <begin position="345"/>
        <end position="361"/>
    </location>
</feature>
<name>A0A852Z866_9ACTN</name>
<proteinExistence type="predicted"/>
<feature type="region of interest" description="Disordered" evidence="1">
    <location>
        <begin position="81"/>
        <end position="228"/>
    </location>
</feature>
<feature type="transmembrane region" description="Helical" evidence="2">
    <location>
        <begin position="6"/>
        <end position="28"/>
    </location>
</feature>
<accession>A0A852Z866</accession>
<evidence type="ECO:0000256" key="2">
    <source>
        <dbReference type="SAM" id="Phobius"/>
    </source>
</evidence>
<dbReference type="RefSeq" id="WP_179535120.1">
    <property type="nucleotide sequence ID" value="NZ_JACBYW010000003.1"/>
</dbReference>